<sequence>MFLSSSTNAIDAKGRTSVPAGFREALGHEQSIYIWPSVHGDFLEGGGTAYMESLQREIFARVADGSLSPVNAEAQQMVLLGKARKLGYDKTGRIVLPQDFRDHAHLDGSATFVGLGNRFQVWNPDAHEARMMAASEKARATGPMLGAFGV</sequence>
<comment type="caution">
    <text evidence="9">The sequence shown here is derived from an EMBL/GenBank/DDBJ whole genome shotgun (WGS) entry which is preliminary data.</text>
</comment>
<dbReference type="Gene3D" id="3.40.1550.20">
    <property type="entry name" value="Transcriptional regulator MraZ domain"/>
    <property type="match status" value="1"/>
</dbReference>
<dbReference type="InterPro" id="IPR007159">
    <property type="entry name" value="SpoVT-AbrB_dom"/>
</dbReference>
<keyword evidence="5 7" id="KW-0238">DNA-binding</keyword>
<evidence type="ECO:0000313" key="9">
    <source>
        <dbReference type="EMBL" id="GLQ20059.1"/>
    </source>
</evidence>
<keyword evidence="3" id="KW-0677">Repeat</keyword>
<proteinExistence type="inferred from homology"/>
<keyword evidence="2 7" id="KW-0963">Cytoplasm</keyword>
<evidence type="ECO:0000256" key="4">
    <source>
        <dbReference type="ARBA" id="ARBA00023015"/>
    </source>
</evidence>
<dbReference type="CDD" id="cd16321">
    <property type="entry name" value="MraZ_C"/>
    <property type="match status" value="1"/>
</dbReference>
<organism evidence="9 10">
    <name type="scientific">Algimonas porphyrae</name>
    <dbReference type="NCBI Taxonomy" id="1128113"/>
    <lineage>
        <taxon>Bacteria</taxon>
        <taxon>Pseudomonadati</taxon>
        <taxon>Pseudomonadota</taxon>
        <taxon>Alphaproteobacteria</taxon>
        <taxon>Maricaulales</taxon>
        <taxon>Robiginitomaculaceae</taxon>
        <taxon>Algimonas</taxon>
    </lineage>
</organism>
<dbReference type="RefSeq" id="WP_284370274.1">
    <property type="nucleotide sequence ID" value="NZ_BSNJ01000002.1"/>
</dbReference>
<keyword evidence="6 7" id="KW-0804">Transcription</keyword>
<comment type="subcellular location">
    <subcellularLocation>
        <location evidence="7">Cytoplasm</location>
        <location evidence="7">Nucleoid</location>
    </subcellularLocation>
</comment>
<dbReference type="Proteomes" id="UP001161390">
    <property type="component" value="Unassembled WGS sequence"/>
</dbReference>
<feature type="domain" description="SpoVT-AbrB" evidence="8">
    <location>
        <begin position="5"/>
        <end position="50"/>
    </location>
</feature>
<dbReference type="CDD" id="cd16320">
    <property type="entry name" value="MraZ_N"/>
    <property type="match status" value="1"/>
</dbReference>
<gene>
    <name evidence="7 9" type="primary">mraZ</name>
    <name evidence="9" type="ORF">GCM10007854_10140</name>
</gene>
<evidence type="ECO:0000256" key="1">
    <source>
        <dbReference type="ARBA" id="ARBA00013860"/>
    </source>
</evidence>
<dbReference type="PANTHER" id="PTHR34701">
    <property type="entry name" value="TRANSCRIPTIONAL REGULATOR MRAZ"/>
    <property type="match status" value="1"/>
</dbReference>
<name>A0ABQ5UXN1_9PROT</name>
<dbReference type="PANTHER" id="PTHR34701:SF1">
    <property type="entry name" value="TRANSCRIPTIONAL REGULATOR MRAZ"/>
    <property type="match status" value="1"/>
</dbReference>
<comment type="similarity">
    <text evidence="7">Belongs to the MraZ family.</text>
</comment>
<protein>
    <recommendedName>
        <fullName evidence="1 7">Transcriptional regulator MraZ</fullName>
    </recommendedName>
</protein>
<dbReference type="HAMAP" id="MF_01008">
    <property type="entry name" value="MraZ"/>
    <property type="match status" value="1"/>
</dbReference>
<evidence type="ECO:0000259" key="8">
    <source>
        <dbReference type="PROSITE" id="PS51740"/>
    </source>
</evidence>
<dbReference type="SUPFAM" id="SSF89447">
    <property type="entry name" value="AbrB/MazE/MraZ-like"/>
    <property type="match status" value="1"/>
</dbReference>
<reference evidence="9" key="2">
    <citation type="submission" date="2023-01" db="EMBL/GenBank/DDBJ databases">
        <title>Draft genome sequence of Algimonas porphyrae strain NBRC 108216.</title>
        <authorList>
            <person name="Sun Q."/>
            <person name="Mori K."/>
        </authorList>
    </citation>
    <scope>NUCLEOTIDE SEQUENCE</scope>
    <source>
        <strain evidence="9">NBRC 108216</strain>
    </source>
</reference>
<dbReference type="EMBL" id="BSNJ01000002">
    <property type="protein sequence ID" value="GLQ20059.1"/>
    <property type="molecule type" value="Genomic_DNA"/>
</dbReference>
<dbReference type="InterPro" id="IPR035642">
    <property type="entry name" value="MraZ_N"/>
</dbReference>
<dbReference type="InterPro" id="IPR003444">
    <property type="entry name" value="MraZ"/>
</dbReference>
<dbReference type="Pfam" id="PF02381">
    <property type="entry name" value="MraZ"/>
    <property type="match status" value="1"/>
</dbReference>
<comment type="subunit">
    <text evidence="7">Forms oligomers.</text>
</comment>
<evidence type="ECO:0000256" key="2">
    <source>
        <dbReference type="ARBA" id="ARBA00022490"/>
    </source>
</evidence>
<dbReference type="InterPro" id="IPR035644">
    <property type="entry name" value="MraZ_C"/>
</dbReference>
<dbReference type="InterPro" id="IPR020603">
    <property type="entry name" value="MraZ_dom"/>
</dbReference>
<keyword evidence="4 7" id="KW-0805">Transcription regulation</keyword>
<feature type="domain" description="SpoVT-AbrB" evidence="8">
    <location>
        <begin position="83"/>
        <end position="126"/>
    </location>
</feature>
<dbReference type="InterPro" id="IPR037914">
    <property type="entry name" value="SpoVT-AbrB_sf"/>
</dbReference>
<dbReference type="InterPro" id="IPR038619">
    <property type="entry name" value="MraZ_sf"/>
</dbReference>
<keyword evidence="10" id="KW-1185">Reference proteome</keyword>
<evidence type="ECO:0000256" key="3">
    <source>
        <dbReference type="ARBA" id="ARBA00022737"/>
    </source>
</evidence>
<accession>A0ABQ5UXN1</accession>
<dbReference type="PROSITE" id="PS51740">
    <property type="entry name" value="SPOVT_ABRB"/>
    <property type="match status" value="2"/>
</dbReference>
<evidence type="ECO:0000256" key="6">
    <source>
        <dbReference type="ARBA" id="ARBA00023163"/>
    </source>
</evidence>
<evidence type="ECO:0000313" key="10">
    <source>
        <dbReference type="Proteomes" id="UP001161390"/>
    </source>
</evidence>
<reference evidence="9" key="1">
    <citation type="journal article" date="2014" name="Int. J. Syst. Evol. Microbiol.">
        <title>Complete genome of a new Firmicutes species belonging to the dominant human colonic microbiota ('Ruminococcus bicirculans') reveals two chromosomes and a selective capacity to utilize plant glucans.</title>
        <authorList>
            <consortium name="NISC Comparative Sequencing Program"/>
            <person name="Wegmann U."/>
            <person name="Louis P."/>
            <person name="Goesmann A."/>
            <person name="Henrissat B."/>
            <person name="Duncan S.H."/>
            <person name="Flint H.J."/>
        </authorList>
    </citation>
    <scope>NUCLEOTIDE SEQUENCE</scope>
    <source>
        <strain evidence="9">NBRC 108216</strain>
    </source>
</reference>
<evidence type="ECO:0000256" key="7">
    <source>
        <dbReference type="HAMAP-Rule" id="MF_01008"/>
    </source>
</evidence>
<evidence type="ECO:0000256" key="5">
    <source>
        <dbReference type="ARBA" id="ARBA00023125"/>
    </source>
</evidence>